<name>A0A0D1J4H0_9MYCO</name>
<accession>A0A0D1J4H0</accession>
<sequence length="349" mass="38176">MDEAPLVPPTIGKGKFEAAVVAARIITLAEILYIPGFTELTPEQMSRVAYTPFNMQWVSRPVYWMQSGRSAQWLRGVDSGYQADQVALEEGVRAHLRHVVATAAAGDTTALDQLDYGVPSTVTGPRKLAELCAADEVAVFESPVPDMAGPFGVIASCGDPAERVQLALARWNDDFLAMVPGFADALRTRLRDVRVSFWREDGVALLYYFEGADGDSLIWVGWDPRFNPGPTPPYWESLPAAVRTFLADVHPGFTMLDGESYGLAQPSYMSTFAAWAGFPDFPDGIPDWNTEDRIASTQMLWLTTNGGDTAWCTSPELEVGQVAVNFEGDFSVSELGPELDQLMLRPLGL</sequence>
<proteinExistence type="predicted"/>
<dbReference type="PATRIC" id="fig|280871.6.peg.2665"/>
<reference evidence="1 2" key="1">
    <citation type="submission" date="2015-01" db="EMBL/GenBank/DDBJ databases">
        <title>Genome sequence of Mycobacterium llatzerense and Mycobacterium immunogenum recovered from brain abscess.</title>
        <authorList>
            <person name="Greninger A.L."/>
            <person name="Langelier C."/>
            <person name="Cunningham G."/>
            <person name="Chiu C.Y."/>
            <person name="Miller S."/>
        </authorList>
    </citation>
    <scope>NUCLEOTIDE SEQUENCE [LARGE SCALE GENOMIC DNA]</scope>
    <source>
        <strain evidence="1 2">CLUC14</strain>
    </source>
</reference>
<evidence type="ECO:0000313" key="1">
    <source>
        <dbReference type="EMBL" id="KIU16513.1"/>
    </source>
</evidence>
<dbReference type="Proteomes" id="UP000032221">
    <property type="component" value="Unassembled WGS sequence"/>
</dbReference>
<dbReference type="EMBL" id="JXST01000016">
    <property type="protein sequence ID" value="KIU16513.1"/>
    <property type="molecule type" value="Genomic_DNA"/>
</dbReference>
<keyword evidence="2" id="KW-1185">Reference proteome</keyword>
<dbReference type="OrthoDB" id="4505385at2"/>
<dbReference type="RefSeq" id="WP_043985944.1">
    <property type="nucleotide sequence ID" value="NZ_JXST01000016.1"/>
</dbReference>
<comment type="caution">
    <text evidence="1">The sequence shown here is derived from an EMBL/GenBank/DDBJ whole genome shotgun (WGS) entry which is preliminary data.</text>
</comment>
<organism evidence="1 2">
    <name type="scientific">Mycolicibacterium llatzerense</name>
    <dbReference type="NCBI Taxonomy" id="280871"/>
    <lineage>
        <taxon>Bacteria</taxon>
        <taxon>Bacillati</taxon>
        <taxon>Actinomycetota</taxon>
        <taxon>Actinomycetes</taxon>
        <taxon>Mycobacteriales</taxon>
        <taxon>Mycobacteriaceae</taxon>
        <taxon>Mycolicibacterium</taxon>
    </lineage>
</organism>
<gene>
    <name evidence="1" type="ORF">TL10_12830</name>
</gene>
<evidence type="ECO:0000313" key="2">
    <source>
        <dbReference type="Proteomes" id="UP000032221"/>
    </source>
</evidence>
<protein>
    <submittedName>
        <fullName evidence="1">Uncharacterized protein</fullName>
    </submittedName>
</protein>
<dbReference type="STRING" id="280871.TL10_12830"/>
<dbReference type="AlphaFoldDB" id="A0A0D1J4H0"/>